<feature type="compositionally biased region" description="Basic and acidic residues" evidence="1">
    <location>
        <begin position="128"/>
        <end position="146"/>
    </location>
</feature>
<dbReference type="Gene3D" id="3.10.129.110">
    <property type="entry name" value="Polyketide synthase dehydratase"/>
    <property type="match status" value="1"/>
</dbReference>
<organism evidence="3 4">
    <name type="scientific">Streptomyces lancefieldiae</name>
    <dbReference type="NCBI Taxonomy" id="3075520"/>
    <lineage>
        <taxon>Bacteria</taxon>
        <taxon>Bacillati</taxon>
        <taxon>Actinomycetota</taxon>
        <taxon>Actinomycetes</taxon>
        <taxon>Kitasatosporales</taxon>
        <taxon>Streptomycetaceae</taxon>
        <taxon>Streptomyces</taxon>
    </lineage>
</organism>
<keyword evidence="4" id="KW-1185">Reference proteome</keyword>
<dbReference type="Proteomes" id="UP001180724">
    <property type="component" value="Unassembled WGS sequence"/>
</dbReference>
<evidence type="ECO:0000256" key="1">
    <source>
        <dbReference type="SAM" id="MobiDB-lite"/>
    </source>
</evidence>
<feature type="region of interest" description="Disordered" evidence="1">
    <location>
        <begin position="1"/>
        <end position="72"/>
    </location>
</feature>
<comment type="caution">
    <text evidence="3">The sequence shown here is derived from an EMBL/GenBank/DDBJ whole genome shotgun (WGS) entry which is preliminary data.</text>
</comment>
<dbReference type="EMBL" id="JAVRFH010000331">
    <property type="protein sequence ID" value="MDT0616728.1"/>
    <property type="molecule type" value="Genomic_DNA"/>
</dbReference>
<dbReference type="Pfam" id="PF14765">
    <property type="entry name" value="PS-DH"/>
    <property type="match status" value="1"/>
</dbReference>
<evidence type="ECO:0000313" key="4">
    <source>
        <dbReference type="Proteomes" id="UP001180724"/>
    </source>
</evidence>
<dbReference type="InterPro" id="IPR042104">
    <property type="entry name" value="PKS_dehydratase_sf"/>
</dbReference>
<accession>A0ABU3B3J4</accession>
<reference evidence="3" key="1">
    <citation type="submission" date="2024-05" db="EMBL/GenBank/DDBJ databases">
        <title>30 novel species of actinomycetes from the DSMZ collection.</title>
        <authorList>
            <person name="Nouioui I."/>
        </authorList>
    </citation>
    <scope>NUCLEOTIDE SEQUENCE</scope>
    <source>
        <strain evidence="3">DSM 40712</strain>
    </source>
</reference>
<evidence type="ECO:0000313" key="3">
    <source>
        <dbReference type="EMBL" id="MDT0616728.1"/>
    </source>
</evidence>
<feature type="non-terminal residue" evidence="3">
    <location>
        <position position="146"/>
    </location>
</feature>
<dbReference type="InterPro" id="IPR049551">
    <property type="entry name" value="PKS_DH_C"/>
</dbReference>
<feature type="region of interest" description="Disordered" evidence="1">
    <location>
        <begin position="119"/>
        <end position="146"/>
    </location>
</feature>
<feature type="domain" description="Polyketide synthase dehydratase" evidence="2">
    <location>
        <begin position="51"/>
        <end position="143"/>
    </location>
</feature>
<evidence type="ECO:0000259" key="2">
    <source>
        <dbReference type="Pfam" id="PF14765"/>
    </source>
</evidence>
<protein>
    <submittedName>
        <fullName evidence="3">Polyketide synthase dehydratase domain-containing protein</fullName>
    </submittedName>
</protein>
<sequence>MADGTGAISVHSRSEGETGWRRNAVGSAGHGTRGDGAERALVSWPPAGAVRVPFDNESTGLSAPGFAHGTPIRGVRQLWRRDDALFAEVELPASDGVDQGRFRIHPALLHAALLLASPGRPADTSSPPEERLPFRCRGIRLDPTRG</sequence>
<proteinExistence type="predicted"/>
<name>A0ABU3B3J4_9ACTN</name>
<gene>
    <name evidence="3" type="ORF">RM812_42385</name>
</gene>